<reference evidence="2 3" key="1">
    <citation type="submission" date="2020-06" db="EMBL/GenBank/DDBJ databases">
        <authorList>
            <person name="Li R."/>
            <person name="Bekaert M."/>
        </authorList>
    </citation>
    <scope>NUCLEOTIDE SEQUENCE [LARGE SCALE GENOMIC DNA]</scope>
    <source>
        <strain evidence="3">wild</strain>
    </source>
</reference>
<dbReference type="Pfam" id="PF01426">
    <property type="entry name" value="BAH"/>
    <property type="match status" value="1"/>
</dbReference>
<dbReference type="AlphaFoldDB" id="A0A6J7ZWY3"/>
<dbReference type="InterPro" id="IPR001025">
    <property type="entry name" value="BAH_dom"/>
</dbReference>
<dbReference type="PROSITE" id="PS51038">
    <property type="entry name" value="BAH"/>
    <property type="match status" value="1"/>
</dbReference>
<dbReference type="OrthoDB" id="6156207at2759"/>
<gene>
    <name evidence="2" type="ORF">MCOR_879</name>
</gene>
<keyword evidence="3" id="KW-1185">Reference proteome</keyword>
<name>A0A6J7ZWY3_MYTCO</name>
<evidence type="ECO:0000313" key="3">
    <source>
        <dbReference type="Proteomes" id="UP000507470"/>
    </source>
</evidence>
<evidence type="ECO:0000259" key="1">
    <source>
        <dbReference type="PROSITE" id="PS51038"/>
    </source>
</evidence>
<dbReference type="InterPro" id="IPR043151">
    <property type="entry name" value="BAH_sf"/>
</dbReference>
<dbReference type="GO" id="GO:0003682">
    <property type="term" value="F:chromatin binding"/>
    <property type="evidence" value="ECO:0007669"/>
    <property type="project" value="InterPro"/>
</dbReference>
<dbReference type="Proteomes" id="UP000507470">
    <property type="component" value="Unassembled WGS sequence"/>
</dbReference>
<feature type="domain" description="BAH" evidence="1">
    <location>
        <begin position="99"/>
        <end position="231"/>
    </location>
</feature>
<accession>A0A6J7ZWY3</accession>
<sequence>MLCEKRKGLQNFYFVMTALNKFRNTYNSKMDRNETDMLINNGVGYRSPESSQSTEDIKTPDGAITIPVKKQKKGSRWRCSGVITKLGERIVSYTTEDGIKYRKGDCVYLENSNIDQPFYVCGIKEFRLTKKDTLVATVKWYFRSSEVPHNVYQHLVHDRHSESKYITSSPIECDNIHFMVVTVKTNSVEVYYHCTDIWCQTNSVEVYYHCTDIWCRTNSVEVYYHCTDIWN</sequence>
<organism evidence="2 3">
    <name type="scientific">Mytilus coruscus</name>
    <name type="common">Sea mussel</name>
    <dbReference type="NCBI Taxonomy" id="42192"/>
    <lineage>
        <taxon>Eukaryota</taxon>
        <taxon>Metazoa</taxon>
        <taxon>Spiralia</taxon>
        <taxon>Lophotrochozoa</taxon>
        <taxon>Mollusca</taxon>
        <taxon>Bivalvia</taxon>
        <taxon>Autobranchia</taxon>
        <taxon>Pteriomorphia</taxon>
        <taxon>Mytilida</taxon>
        <taxon>Mytiloidea</taxon>
        <taxon>Mytilidae</taxon>
        <taxon>Mytilinae</taxon>
        <taxon>Mytilus</taxon>
    </lineage>
</organism>
<protein>
    <submittedName>
        <fullName evidence="2">RERE</fullName>
    </submittedName>
</protein>
<dbReference type="EMBL" id="CACVKT020000197">
    <property type="protein sequence ID" value="CAC5356966.1"/>
    <property type="molecule type" value="Genomic_DNA"/>
</dbReference>
<evidence type="ECO:0000313" key="2">
    <source>
        <dbReference type="EMBL" id="CAC5356966.1"/>
    </source>
</evidence>
<dbReference type="Gene3D" id="2.30.30.490">
    <property type="match status" value="1"/>
</dbReference>
<proteinExistence type="predicted"/>